<dbReference type="SMART" id="SM00481">
    <property type="entry name" value="POLIIIAc"/>
    <property type="match status" value="1"/>
</dbReference>
<keyword evidence="5" id="KW-0227">DNA damage</keyword>
<dbReference type="InterPro" id="IPR011708">
    <property type="entry name" value="DNA_pol3_alpha_NTPase_dom"/>
</dbReference>
<evidence type="ECO:0000256" key="1">
    <source>
        <dbReference type="ARBA" id="ARBA00022490"/>
    </source>
</evidence>
<keyword evidence="7" id="KW-0234">DNA repair</keyword>
<dbReference type="GO" id="GO:0006281">
    <property type="term" value="P:DNA repair"/>
    <property type="evidence" value="ECO:0007669"/>
    <property type="project" value="UniProtKB-KW"/>
</dbReference>
<gene>
    <name evidence="9" type="ORF">CA984_09880</name>
</gene>
<dbReference type="RefSeq" id="WP_242675843.1">
    <property type="nucleotide sequence ID" value="NZ_NGFP01000032.1"/>
</dbReference>
<dbReference type="GO" id="GO:0006260">
    <property type="term" value="P:DNA replication"/>
    <property type="evidence" value="ECO:0007669"/>
    <property type="project" value="UniProtKB-KW"/>
</dbReference>
<reference evidence="9 10" key="1">
    <citation type="submission" date="2017-05" db="EMBL/GenBank/DDBJ databases">
        <title>Biotechnological potential of actinobacteria isolated from South African environments.</title>
        <authorList>
            <person name="Le Roes-Hill M."/>
            <person name="Prins A."/>
            <person name="Durrell K.A."/>
        </authorList>
    </citation>
    <scope>NUCLEOTIDE SEQUENCE [LARGE SCALE GENOMIC DNA]</scope>
    <source>
        <strain evidence="9">M26</strain>
    </source>
</reference>
<dbReference type="InterPro" id="IPR004805">
    <property type="entry name" value="DnaE2/DnaE/PolC"/>
</dbReference>
<dbReference type="InterPro" id="IPR003141">
    <property type="entry name" value="Pol/His_phosphatase_N"/>
</dbReference>
<evidence type="ECO:0000256" key="6">
    <source>
        <dbReference type="ARBA" id="ARBA00022932"/>
    </source>
</evidence>
<keyword evidence="1" id="KW-0963">Cytoplasm</keyword>
<dbReference type="AlphaFoldDB" id="A0A243RRN9"/>
<dbReference type="GO" id="GO:0008408">
    <property type="term" value="F:3'-5' exonuclease activity"/>
    <property type="evidence" value="ECO:0007669"/>
    <property type="project" value="InterPro"/>
</dbReference>
<keyword evidence="10" id="KW-1185">Reference proteome</keyword>
<dbReference type="GO" id="GO:0003887">
    <property type="term" value="F:DNA-directed DNA polymerase activity"/>
    <property type="evidence" value="ECO:0007669"/>
    <property type="project" value="UniProtKB-KW"/>
</dbReference>
<dbReference type="Proteomes" id="UP000194761">
    <property type="component" value="Unassembled WGS sequence"/>
</dbReference>
<sequence length="898" mass="95406">MPGSEFAHLHVASGFSLLYGASQPHALVARAGELGMSMLALTDRDSLAGTVRFAQACAGAGVRPLLGANLAVAVDGPPSGQRRGTPPGDAAGRCRATFLVRDTSGWSALCRMVSAAHAADRDEPFLSRQMLAAHAGRGGLLVLLGPDSDVGGAIIDRDAETALRRLHAWQDSVGRDAVRVEVVCHLSPAPGPGSLVLAGRMLAFSTQQRAVPVLTNAVRYAERSAARVGDVLAACRRRLPVSRARHANAEAYLKSPAEMTRMAEQITAAAGLAPAAAGHLLACTLAAARACTLDPVTDLGIGERRVHFPEPHLLGVLSTDPAVDGGVDGVLRVRCEAGLNARTLGTDRAALRRLQDELAVIAQLGYAPYFLTIAEIVGMIRAMGVRVAARGSAAGSLVAYALGISGVDPLRHDLLMERFLSVRRRSLPDVDLDVESTRRLEVYRAILGRYGPERVAAVAAPATYRVRSAIRDAGAALGVDPGEIDALATAFPHIRARDARRAMAELPQLAARGIRPGRLRLLWDLVEALDGLPRQQGMHPCGIIVSDATLLDRSPVQSVPTGAGGGLMMSQFDKDDVEALGLLKLDVLGVRMQSAIAHAVAEIDRVEGHSVAIDDPAQVPLDDPAAFELIRSAETVGCFQIESPGQRDLLSRLQSGHFGDLIIGISLFRPGPVAADMITPFLAVRHGHRQVGYPHADLAPVLAETCGVVVFHEQVIRIIAIMTGCELGDADEVRRALADTSEAERMGAWFTGAAAARGYDPTVVEHVWRTLAGFGSFGFAKAHAAAFALPTLQSAWLKAHHPAAFYAAVLTHDPGMYPKRLLLADVRRRGVTILPLDVNHSAGPYRVEPLPRGWAAIMFAIDTTTRVAFPAVMCDRNHFCPSFNGVGGRVWLSHREGC</sequence>
<protein>
    <submittedName>
        <fullName evidence="9">DNA polymerase III subunit alpha</fullName>
    </submittedName>
</protein>
<dbReference type="InterPro" id="IPR004013">
    <property type="entry name" value="PHP_dom"/>
</dbReference>
<evidence type="ECO:0000256" key="7">
    <source>
        <dbReference type="ARBA" id="ARBA00023204"/>
    </source>
</evidence>
<evidence type="ECO:0000256" key="5">
    <source>
        <dbReference type="ARBA" id="ARBA00022763"/>
    </source>
</evidence>
<evidence type="ECO:0000313" key="9">
    <source>
        <dbReference type="EMBL" id="OUC97718.1"/>
    </source>
</evidence>
<dbReference type="InterPro" id="IPR040982">
    <property type="entry name" value="DNA_pol3_finger"/>
</dbReference>
<proteinExistence type="predicted"/>
<organism evidence="9 10">
    <name type="scientific">Streptosporangium minutum</name>
    <dbReference type="NCBI Taxonomy" id="569862"/>
    <lineage>
        <taxon>Bacteria</taxon>
        <taxon>Bacillati</taxon>
        <taxon>Actinomycetota</taxon>
        <taxon>Actinomycetes</taxon>
        <taxon>Streptosporangiales</taxon>
        <taxon>Streptosporangiaceae</taxon>
        <taxon>Streptosporangium</taxon>
    </lineage>
</organism>
<evidence type="ECO:0000256" key="2">
    <source>
        <dbReference type="ARBA" id="ARBA00022679"/>
    </source>
</evidence>
<evidence type="ECO:0000256" key="3">
    <source>
        <dbReference type="ARBA" id="ARBA00022695"/>
    </source>
</evidence>
<evidence type="ECO:0000256" key="4">
    <source>
        <dbReference type="ARBA" id="ARBA00022705"/>
    </source>
</evidence>
<evidence type="ECO:0000259" key="8">
    <source>
        <dbReference type="SMART" id="SM00481"/>
    </source>
</evidence>
<feature type="domain" description="Polymerase/histidinol phosphatase N-terminal" evidence="8">
    <location>
        <begin position="7"/>
        <end position="74"/>
    </location>
</feature>
<dbReference type="PANTHER" id="PTHR32294:SF4">
    <property type="entry name" value="ERROR-PRONE DNA POLYMERASE"/>
    <property type="match status" value="1"/>
</dbReference>
<evidence type="ECO:0000313" key="10">
    <source>
        <dbReference type="Proteomes" id="UP000194761"/>
    </source>
</evidence>
<dbReference type="Pfam" id="PF07733">
    <property type="entry name" value="DNA_pol3_alpha"/>
    <property type="match status" value="1"/>
</dbReference>
<name>A0A243RRN9_9ACTN</name>
<keyword evidence="2" id="KW-0808">Transferase</keyword>
<keyword evidence="4" id="KW-0235">DNA replication</keyword>
<dbReference type="InterPro" id="IPR041931">
    <property type="entry name" value="DNA_pol3_alpha_thumb_dom"/>
</dbReference>
<dbReference type="CDD" id="cd07431">
    <property type="entry name" value="PHP_PolIIIA"/>
    <property type="match status" value="1"/>
</dbReference>
<dbReference type="PANTHER" id="PTHR32294">
    <property type="entry name" value="DNA POLYMERASE III SUBUNIT ALPHA"/>
    <property type="match status" value="1"/>
</dbReference>
<dbReference type="EMBL" id="NGFP01000032">
    <property type="protein sequence ID" value="OUC97718.1"/>
    <property type="molecule type" value="Genomic_DNA"/>
</dbReference>
<keyword evidence="3" id="KW-0548">Nucleotidyltransferase</keyword>
<dbReference type="Pfam" id="PF17657">
    <property type="entry name" value="DNA_pol3_finger"/>
    <property type="match status" value="1"/>
</dbReference>
<comment type="caution">
    <text evidence="9">The sequence shown here is derived from an EMBL/GenBank/DDBJ whole genome shotgun (WGS) entry which is preliminary data.</text>
</comment>
<accession>A0A243RRN9</accession>
<dbReference type="Gene3D" id="1.10.10.1600">
    <property type="entry name" value="Bacterial DNA polymerase III alpha subunit, thumb domain"/>
    <property type="match status" value="1"/>
</dbReference>
<dbReference type="Pfam" id="PF02811">
    <property type="entry name" value="PHP"/>
    <property type="match status" value="1"/>
</dbReference>
<keyword evidence="6" id="KW-0239">DNA-directed DNA polymerase</keyword>
<dbReference type="NCBIfam" id="TIGR00594">
    <property type="entry name" value="polc"/>
    <property type="match status" value="1"/>
</dbReference>
<dbReference type="Gene3D" id="3.20.20.140">
    <property type="entry name" value="Metal-dependent hydrolases"/>
    <property type="match status" value="1"/>
</dbReference>